<dbReference type="AlphaFoldDB" id="A0A1R1XUJ0"/>
<reference evidence="1 2" key="1">
    <citation type="submission" date="2017-01" db="EMBL/GenBank/DDBJ databases">
        <authorList>
            <person name="Mah S.A."/>
            <person name="Swanson W.J."/>
            <person name="Moy G.W."/>
            <person name="Vacquier V.D."/>
        </authorList>
    </citation>
    <scope>NUCLEOTIDE SEQUENCE [LARGE SCALE GENOMIC DNA]</scope>
    <source>
        <strain evidence="1 2">GSMNP</strain>
    </source>
</reference>
<sequence length="439" mass="50669">MTKLFNLCRIRENLNKRKSLYIPTNTLAPKSRKVLVDGIVNISNAGSKESDDTLKQGIDFIYDKIEIDSCCNGPKQYLVSSNIRKIRNPCNSDIFTEQNDKKAEIIQEKTQFTDEHSEHNAYDLKYMKDNVNITCENFSHNNHISTCCSQVTDSVTTTSEYSPQILETAPNIRISQVSLANKGNKVKPFSENLSDSNCRISLDAENYRDIIGSVTKSAKNLYSNNPQPNESEEAKSFSDSISIFSDYSDESHLNIKKPLEKTISNRNDYRKIFPHLLENLGRYIPNGNDKQNKQLTKSDYNKFIFTKKETKSSALMLDFTEIKFKRISKKLDTHEYIYCNKPTETNVYKFYETLVLNSISCAVHFSGDLSKNEIKDPVYPTSKNKVHRFYPIHSSLPEMSIHWQKPIQYPHFTTTRFLRKVHQLSYFSDEEKPVKCLLS</sequence>
<accession>A0A1R1XUJ0</accession>
<comment type="caution">
    <text evidence="1">The sequence shown here is derived from an EMBL/GenBank/DDBJ whole genome shotgun (WGS) entry which is preliminary data.</text>
</comment>
<dbReference type="Proteomes" id="UP000187283">
    <property type="component" value="Unassembled WGS sequence"/>
</dbReference>
<gene>
    <name evidence="1" type="ORF">AYI70_g5430</name>
</gene>
<dbReference type="EMBL" id="LSSN01001791">
    <property type="protein sequence ID" value="OMJ18301.1"/>
    <property type="molecule type" value="Genomic_DNA"/>
</dbReference>
<proteinExistence type="predicted"/>
<evidence type="ECO:0000313" key="2">
    <source>
        <dbReference type="Proteomes" id="UP000187283"/>
    </source>
</evidence>
<organism evidence="1 2">
    <name type="scientific">Smittium culicis</name>
    <dbReference type="NCBI Taxonomy" id="133412"/>
    <lineage>
        <taxon>Eukaryota</taxon>
        <taxon>Fungi</taxon>
        <taxon>Fungi incertae sedis</taxon>
        <taxon>Zoopagomycota</taxon>
        <taxon>Kickxellomycotina</taxon>
        <taxon>Harpellomycetes</taxon>
        <taxon>Harpellales</taxon>
        <taxon>Legeriomycetaceae</taxon>
        <taxon>Smittium</taxon>
    </lineage>
</organism>
<keyword evidence="2" id="KW-1185">Reference proteome</keyword>
<name>A0A1R1XUJ0_9FUNG</name>
<evidence type="ECO:0000313" key="1">
    <source>
        <dbReference type="EMBL" id="OMJ18301.1"/>
    </source>
</evidence>
<protein>
    <submittedName>
        <fullName evidence="1">Uncharacterized protein</fullName>
    </submittedName>
</protein>